<keyword evidence="1" id="KW-1133">Transmembrane helix</keyword>
<dbReference type="Proteomes" id="UP000777784">
    <property type="component" value="Unassembled WGS sequence"/>
</dbReference>
<dbReference type="SUPFAM" id="SSF82714">
    <property type="entry name" value="Multidrug efflux transporter AcrB TolC docking domain, DN and DC subdomains"/>
    <property type="match status" value="2"/>
</dbReference>
<evidence type="ECO:0000313" key="3">
    <source>
        <dbReference type="Proteomes" id="UP000777784"/>
    </source>
</evidence>
<keyword evidence="1" id="KW-0472">Membrane</keyword>
<proteinExistence type="predicted"/>
<dbReference type="GO" id="GO:0005886">
    <property type="term" value="C:plasma membrane"/>
    <property type="evidence" value="ECO:0007669"/>
    <property type="project" value="TreeGrafter"/>
</dbReference>
<dbReference type="Gene3D" id="3.30.2090.10">
    <property type="entry name" value="Multidrug efflux transporter AcrB TolC docking domain, DN and DC subdomains"/>
    <property type="match status" value="2"/>
</dbReference>
<keyword evidence="1" id="KW-0812">Transmembrane</keyword>
<dbReference type="InterPro" id="IPR027463">
    <property type="entry name" value="AcrB_DN_DC_subdom"/>
</dbReference>
<feature type="transmembrane region" description="Helical" evidence="1">
    <location>
        <begin position="990"/>
        <end position="1012"/>
    </location>
</feature>
<feature type="transmembrane region" description="Helical" evidence="1">
    <location>
        <begin position="857"/>
        <end position="876"/>
    </location>
</feature>
<dbReference type="Gene3D" id="3.30.70.1430">
    <property type="entry name" value="Multidrug efflux transporter AcrB pore domain"/>
    <property type="match status" value="2"/>
</dbReference>
<feature type="transmembrane region" description="Helical" evidence="1">
    <location>
        <begin position="523"/>
        <end position="548"/>
    </location>
</feature>
<feature type="transmembrane region" description="Helical" evidence="1">
    <location>
        <begin position="883"/>
        <end position="902"/>
    </location>
</feature>
<evidence type="ECO:0000313" key="2">
    <source>
        <dbReference type="EMBL" id="MBU2692222.1"/>
    </source>
</evidence>
<feature type="transmembrane region" description="Helical" evidence="1">
    <location>
        <begin position="359"/>
        <end position="377"/>
    </location>
</feature>
<dbReference type="PANTHER" id="PTHR32063">
    <property type="match status" value="1"/>
</dbReference>
<dbReference type="EMBL" id="JAHJDP010000087">
    <property type="protein sequence ID" value="MBU2692222.1"/>
    <property type="molecule type" value="Genomic_DNA"/>
</dbReference>
<feature type="transmembrane region" description="Helical" evidence="1">
    <location>
        <begin position="334"/>
        <end position="354"/>
    </location>
</feature>
<dbReference type="Gene3D" id="3.30.70.1320">
    <property type="entry name" value="Multidrug efflux transporter AcrB pore domain like"/>
    <property type="match status" value="1"/>
</dbReference>
<dbReference type="PANTHER" id="PTHR32063:SF33">
    <property type="entry name" value="RND SUPERFAMILY EFFLUX PUMP PERMEASE COMPONENT"/>
    <property type="match status" value="1"/>
</dbReference>
<dbReference type="Gene3D" id="1.20.1640.10">
    <property type="entry name" value="Multidrug efflux transporter AcrB transmembrane domain"/>
    <property type="match status" value="2"/>
</dbReference>
<reference evidence="2" key="1">
    <citation type="submission" date="2021-05" db="EMBL/GenBank/DDBJ databases">
        <title>Energy efficiency and biological interactions define the core microbiome of deep oligotrophic groundwater.</title>
        <authorList>
            <person name="Mehrshad M."/>
            <person name="Lopez-Fernandez M."/>
            <person name="Bell E."/>
            <person name="Bernier-Latmani R."/>
            <person name="Bertilsson S."/>
            <person name="Dopson M."/>
        </authorList>
    </citation>
    <scope>NUCLEOTIDE SEQUENCE</scope>
    <source>
        <strain evidence="2">Modern_marine.mb.64</strain>
    </source>
</reference>
<protein>
    <submittedName>
        <fullName evidence="2">Efflux RND transporter permease subunit</fullName>
    </submittedName>
</protein>
<dbReference type="AlphaFoldDB" id="A0A948RZ09"/>
<evidence type="ECO:0000256" key="1">
    <source>
        <dbReference type="SAM" id="Phobius"/>
    </source>
</evidence>
<dbReference type="GO" id="GO:0042910">
    <property type="term" value="F:xenobiotic transmembrane transporter activity"/>
    <property type="evidence" value="ECO:0007669"/>
    <property type="project" value="TreeGrafter"/>
</dbReference>
<gene>
    <name evidence="2" type="ORF">KJ970_14970</name>
</gene>
<feature type="transmembrane region" description="Helical" evidence="1">
    <location>
        <begin position="908"/>
        <end position="936"/>
    </location>
</feature>
<dbReference type="SUPFAM" id="SSF82693">
    <property type="entry name" value="Multidrug efflux transporter AcrB pore domain, PN1, PN2, PC1 and PC2 subdomains"/>
    <property type="match status" value="3"/>
</dbReference>
<dbReference type="Pfam" id="PF00873">
    <property type="entry name" value="ACR_tran"/>
    <property type="match status" value="1"/>
</dbReference>
<accession>A0A948RZ09</accession>
<feature type="transmembrane region" description="Helical" evidence="1">
    <location>
        <begin position="12"/>
        <end position="34"/>
    </location>
</feature>
<feature type="transmembrane region" description="Helical" evidence="1">
    <location>
        <begin position="389"/>
        <end position="410"/>
    </location>
</feature>
<dbReference type="Gene3D" id="3.30.70.1440">
    <property type="entry name" value="Multidrug efflux transporter AcrB pore domain"/>
    <property type="match status" value="1"/>
</dbReference>
<organism evidence="2 3">
    <name type="scientific">Eiseniibacteriota bacterium</name>
    <dbReference type="NCBI Taxonomy" id="2212470"/>
    <lineage>
        <taxon>Bacteria</taxon>
        <taxon>Candidatus Eiseniibacteriota</taxon>
    </lineage>
</organism>
<sequence length="1027" mass="112516">MSKMLPRFSVNQPVLVNLLMLGIFLGGLFALMAMPQELNPNISFNWAFVTILYPGASPQEVEDLIIIPGEKELDKIDSVDEILATAGEGFGFFFLKFKDMSDSDFTVKLQEVRIQIDNTDLPNDIEDPIIEDFGSDDFMPIVAVGVTSDGDPKTASLIIDDLAEDIERIADVAKVQVSGLEDREIWVEVDPMKLNAHNLTLGGIVQALNQRNINFPGGNITIGRSEFQIRALSRFTSPEEINDLVLKIGPSGGIVYLGDVATVREARAERSTLSRLNGKNAVSISVSKSAQGSTFAIAGRVKELVKQYRAASPEGIEYTITIDSTRHISRILSVLRNNALIGISIIFIILLIFLGRANALLAALGIPLSFMITFILMKFTGNTINGSSVFAMIVVLGIIVDDAIIVLENVHCHRQLGKPLREAVIDGTSEVVSPVTSGILTTIAAFLPLMLLPGIMGKFMRVIPLVVSLALAASLFEALVMLPSHIHDWTGGSTRHMKPEFRGYLWLRERYERIVRRFMKRRYLVMLVMTVILGGSLALIPLVGIQMFGEENLDFFTILIKLPEGTTLEETDRIISKIESAALNLPATEISYIEATPGLYQGNDDWIIRNNVGQVLVSLIPDKAKRRPMDEIIASLRDSIATVSGLSSLKFEKPSSGPPSAPPVSLRLTGKYFSELERAVADIKAVLSNTEGVYDIRDDFPGGKQEIRFVIDDERAALYGLTPREIAIELRTAIGGVKATTYREGDEDIDIIVKFQEEAINSLAEIRSLQISTKSGTSVPLSDVAEISIHDSVTEIKRRNLKRTIIVGADIDKSVTSVDRAIKNITPVFDEIRKRYEEVDVEIGGEFEEFNQAFNDIGKLFAIGLMLMYLILGTQFRSYIQPLVILCTIPFAFIGAMVGLLVCGDKFGIVTLFGVVALAGIVVNDAIVMISFINAARQNGLERWESIVSGGTQRLRPIILTSVTTIGGLLPTVLGIGGTSNVWRPLANTITFGLIASTLLTLLIIPCILAIIDDLKVKLGMALIKER</sequence>
<name>A0A948RZ09_UNCEI</name>
<comment type="caution">
    <text evidence="2">The sequence shown here is derived from an EMBL/GenBank/DDBJ whole genome shotgun (WGS) entry which is preliminary data.</text>
</comment>
<dbReference type="SUPFAM" id="SSF82866">
    <property type="entry name" value="Multidrug efflux transporter AcrB transmembrane domain"/>
    <property type="match status" value="2"/>
</dbReference>
<feature type="transmembrane region" description="Helical" evidence="1">
    <location>
        <begin position="431"/>
        <end position="456"/>
    </location>
</feature>
<dbReference type="InterPro" id="IPR001036">
    <property type="entry name" value="Acrflvin-R"/>
</dbReference>
<feature type="transmembrane region" description="Helical" evidence="1">
    <location>
        <begin position="462"/>
        <end position="482"/>
    </location>
</feature>
<feature type="transmembrane region" description="Helical" evidence="1">
    <location>
        <begin position="957"/>
        <end position="978"/>
    </location>
</feature>
<dbReference type="PRINTS" id="PR00702">
    <property type="entry name" value="ACRIFLAVINRP"/>
</dbReference>